<dbReference type="Proteomes" id="UP000295391">
    <property type="component" value="Unassembled WGS sequence"/>
</dbReference>
<organism evidence="2 3">
    <name type="scientific">Maritalea mobilis</name>
    <dbReference type="NCBI Taxonomy" id="483324"/>
    <lineage>
        <taxon>Bacteria</taxon>
        <taxon>Pseudomonadati</taxon>
        <taxon>Pseudomonadota</taxon>
        <taxon>Alphaproteobacteria</taxon>
        <taxon>Hyphomicrobiales</taxon>
        <taxon>Devosiaceae</taxon>
        <taxon>Maritalea</taxon>
    </lineage>
</organism>
<evidence type="ECO:0000256" key="1">
    <source>
        <dbReference type="SAM" id="SignalP"/>
    </source>
</evidence>
<proteinExistence type="predicted"/>
<feature type="chain" id="PRO_5020452279" description="Excalibur calcium-binding domain-containing protein" evidence="1">
    <location>
        <begin position="22"/>
        <end position="84"/>
    </location>
</feature>
<keyword evidence="3" id="KW-1185">Reference proteome</keyword>
<accession>A0A4R6VQ92</accession>
<evidence type="ECO:0008006" key="4">
    <source>
        <dbReference type="Google" id="ProtNLM"/>
    </source>
</evidence>
<gene>
    <name evidence="2" type="ORF">ATL17_0155</name>
</gene>
<protein>
    <recommendedName>
        <fullName evidence="4">Excalibur calcium-binding domain-containing protein</fullName>
    </recommendedName>
</protein>
<comment type="caution">
    <text evidence="2">The sequence shown here is derived from an EMBL/GenBank/DDBJ whole genome shotgun (WGS) entry which is preliminary data.</text>
</comment>
<evidence type="ECO:0000313" key="2">
    <source>
        <dbReference type="EMBL" id="TDQ66169.1"/>
    </source>
</evidence>
<evidence type="ECO:0000313" key="3">
    <source>
        <dbReference type="Proteomes" id="UP000295391"/>
    </source>
</evidence>
<name>A0A4R6VQ92_9HYPH</name>
<sequence length="84" mass="9067">MFKMRIFILFFATFLVSSATALPASAITCKSYSACQQAVVNWCEGRHPRADGDGDGIPCENVCSSVRQVNAIRVSLGLNCPPAR</sequence>
<dbReference type="EMBL" id="SNYR01000001">
    <property type="protein sequence ID" value="TDQ66169.1"/>
    <property type="molecule type" value="Genomic_DNA"/>
</dbReference>
<dbReference type="AlphaFoldDB" id="A0A4R6VQ92"/>
<reference evidence="2 3" key="1">
    <citation type="submission" date="2019-03" db="EMBL/GenBank/DDBJ databases">
        <title>Genomic Encyclopedia of Type Strains, Phase III (KMG-III): the genomes of soil and plant-associated and newly described type strains.</title>
        <authorList>
            <person name="Whitman W."/>
        </authorList>
    </citation>
    <scope>NUCLEOTIDE SEQUENCE [LARGE SCALE GENOMIC DNA]</scope>
    <source>
        <strain evidence="2 3">CGMCC 1.7002</strain>
    </source>
</reference>
<keyword evidence="1" id="KW-0732">Signal</keyword>
<feature type="signal peptide" evidence="1">
    <location>
        <begin position="1"/>
        <end position="21"/>
    </location>
</feature>